<dbReference type="AlphaFoldDB" id="A0A975B707"/>
<evidence type="ECO:0000313" key="1">
    <source>
        <dbReference type="EMBL" id="QTA80020.1"/>
    </source>
</evidence>
<gene>
    <name evidence="1" type="ORF">dnl_23060</name>
</gene>
<keyword evidence="1" id="KW-0482">Metalloprotease</keyword>
<dbReference type="InterPro" id="IPR011049">
    <property type="entry name" value="Serralysin-like_metalloprot_C"/>
</dbReference>
<dbReference type="Proteomes" id="UP000663720">
    <property type="component" value="Chromosome"/>
</dbReference>
<evidence type="ECO:0000313" key="2">
    <source>
        <dbReference type="Proteomes" id="UP000663720"/>
    </source>
</evidence>
<protein>
    <submittedName>
        <fullName evidence="1">Metalloprotease domain-containing protein</fullName>
    </submittedName>
</protein>
<dbReference type="GO" id="GO:0008237">
    <property type="term" value="F:metallopeptidase activity"/>
    <property type="evidence" value="ECO:0007669"/>
    <property type="project" value="UniProtKB-KW"/>
</dbReference>
<dbReference type="RefSeq" id="WP_246514908.1">
    <property type="nucleotide sequence ID" value="NZ_CP061799.1"/>
</dbReference>
<dbReference type="PROSITE" id="PS00018">
    <property type="entry name" value="EF_HAND_1"/>
    <property type="match status" value="1"/>
</dbReference>
<keyword evidence="1" id="KW-0645">Protease</keyword>
<dbReference type="SUPFAM" id="SSF51120">
    <property type="entry name" value="beta-Roll"/>
    <property type="match status" value="1"/>
</dbReference>
<dbReference type="SUPFAM" id="SSF141072">
    <property type="entry name" value="CalX-like"/>
    <property type="match status" value="1"/>
</dbReference>
<dbReference type="Gene3D" id="2.150.10.10">
    <property type="entry name" value="Serralysin-like metalloprotease, C-terminal"/>
    <property type="match status" value="1"/>
</dbReference>
<keyword evidence="2" id="KW-1185">Reference proteome</keyword>
<dbReference type="InterPro" id="IPR038081">
    <property type="entry name" value="CalX-like_sf"/>
</dbReference>
<dbReference type="InterPro" id="IPR001343">
    <property type="entry name" value="Hemolysn_Ca-bd"/>
</dbReference>
<dbReference type="Pfam" id="PF00353">
    <property type="entry name" value="HemolysinCabind"/>
    <property type="match status" value="1"/>
</dbReference>
<dbReference type="Gene3D" id="2.60.40.2030">
    <property type="match status" value="1"/>
</dbReference>
<dbReference type="PRINTS" id="PR00313">
    <property type="entry name" value="CABNDNGRPT"/>
</dbReference>
<reference evidence="1" key="1">
    <citation type="journal article" date="2021" name="Microb. Physiol.">
        <title>Proteogenomic Insights into the Physiology of Marine, Sulfate-Reducing, Filamentous Desulfonema limicola and Desulfonema magnum.</title>
        <authorList>
            <person name="Schnaars V."/>
            <person name="Wohlbrand L."/>
            <person name="Scheve S."/>
            <person name="Hinrichs C."/>
            <person name="Reinhardt R."/>
            <person name="Rabus R."/>
        </authorList>
    </citation>
    <scope>NUCLEOTIDE SEQUENCE</scope>
    <source>
        <strain evidence="1">5ac10</strain>
    </source>
</reference>
<organism evidence="1 2">
    <name type="scientific">Desulfonema limicola</name>
    <dbReference type="NCBI Taxonomy" id="45656"/>
    <lineage>
        <taxon>Bacteria</taxon>
        <taxon>Pseudomonadati</taxon>
        <taxon>Thermodesulfobacteriota</taxon>
        <taxon>Desulfobacteria</taxon>
        <taxon>Desulfobacterales</taxon>
        <taxon>Desulfococcaceae</taxon>
        <taxon>Desulfonema</taxon>
    </lineage>
</organism>
<keyword evidence="1" id="KW-0378">Hydrolase</keyword>
<accession>A0A975B707</accession>
<dbReference type="EMBL" id="CP061799">
    <property type="protein sequence ID" value="QTA80020.1"/>
    <property type="molecule type" value="Genomic_DNA"/>
</dbReference>
<dbReference type="KEGG" id="dli:dnl_23060"/>
<dbReference type="GO" id="GO:0005509">
    <property type="term" value="F:calcium ion binding"/>
    <property type="evidence" value="ECO:0007669"/>
    <property type="project" value="InterPro"/>
</dbReference>
<proteinExistence type="predicted"/>
<name>A0A975B707_9BACT</name>
<sequence length="1133" mass="125290">MNKKKFNIRQAAFIIFLWLGFHMSYTGLSYAGIPEPDTLIYGQVFNTFEGSRVTQESGEIEWTIKKREGDRKTYTINSQIECVKCLNYENAECMECESYTYVLKIPQEAKAILEESIPDNVVPLLENSIQYDYMEVTVDGFPARIIPLSQYGNPDESSANGSFIVAGQNRRSHYYNVNLEIVNELTDNDGDGMPDFWEDQYGLNRNDKSDANQDPDGDGWVNIQEFINQTNPREDNRIPMILDGTVLAYEGGTVLLKPSIVDSDTSPGDLMVNLTAIPEGIELKFHGMSNVSSFSEGQILAAGNDVAWSDFLNGNILMSHSHEAGLNPVIELILKDGDHDPVSESLQVIVYQPTATNGADALYWADANHFAWQAKTGFLDGMVLPDRSGNENKADYYEGEFKEYIKIAENAAPSGKSAINLSSSGWLALPFAKDVFPDGEVTTLAVFQNNGVQGGSLLSGQYFDISVTGSDYPPHPSEIKVSDEHSSVYGNQDVLDKWLLSSVHRKDGQTTIRSGGLWSGGPFYVKSQEQLGSDPALGAKAYWNWNTDTEQWEFENSSFFTGNIAEVLVFKEAVPEERLWRIYGYLYSKWFGYAVSDFSEASKSVDIIANSGSIARERETVLGQAWTALDNYLLALYNNGDVEQALAQYELYLPQSWVWKNTPPGEDEVYQAYNTIEDTWGFDYQEDFAAVYGPDLSHVLIGGSGDDVLTGGYEDDILMGGPGNDQLVGLKGKDVFVLTTGDTVLDFSENDMDILNIAHLLTDTGKILQEHINLTIVPDAESESNHTRITIDKNGNGTGPFSEVLLKNRVLRDADIPRLWAKGLLVTGSIRPLLNLTLESVENNAEESTGKAGVFKLNFEGSVIPDNLKVPLNIGGTADFNTDYKLETMSWNEDAGKYDTLLLNSGVIPVHLKPGDMFLSVKLIPMADNDIEDDETAIIGLEPNDNFYDSDTSSRADITISDGKNMILITAARPTAFEAGMIKGSFIISRTGSTAEDRIIQLKIQGTAENGIDYKFIYAEITIPQGESEISIDVIPLQDQFMEDNEYVEILIVLEDEYKVSNIISASVTLTDLSITSGDTDGSMTIDLADAITALQVAAGMPVRGVYWEADINQDRRTGLEEAVYILRYLSEQ</sequence>
<dbReference type="InterPro" id="IPR018247">
    <property type="entry name" value="EF_Hand_1_Ca_BS"/>
</dbReference>